<reference evidence="1 2" key="1">
    <citation type="journal article" date="2018" name="Front. Plant Sci.">
        <title>Red Clover (Trifolium pratense) and Zigzag Clover (T. medium) - A Picture of Genomic Similarities and Differences.</title>
        <authorList>
            <person name="Dluhosova J."/>
            <person name="Istvanek J."/>
            <person name="Nedelnik J."/>
            <person name="Repkova J."/>
        </authorList>
    </citation>
    <scope>NUCLEOTIDE SEQUENCE [LARGE SCALE GENOMIC DNA]</scope>
    <source>
        <strain evidence="2">cv. 10/8</strain>
        <tissue evidence="1">Leaf</tissue>
    </source>
</reference>
<dbReference type="EMBL" id="LXQA010572923">
    <property type="protein sequence ID" value="MCI59969.1"/>
    <property type="molecule type" value="Genomic_DNA"/>
</dbReference>
<organism evidence="1 2">
    <name type="scientific">Trifolium medium</name>
    <dbReference type="NCBI Taxonomy" id="97028"/>
    <lineage>
        <taxon>Eukaryota</taxon>
        <taxon>Viridiplantae</taxon>
        <taxon>Streptophyta</taxon>
        <taxon>Embryophyta</taxon>
        <taxon>Tracheophyta</taxon>
        <taxon>Spermatophyta</taxon>
        <taxon>Magnoliopsida</taxon>
        <taxon>eudicotyledons</taxon>
        <taxon>Gunneridae</taxon>
        <taxon>Pentapetalae</taxon>
        <taxon>rosids</taxon>
        <taxon>fabids</taxon>
        <taxon>Fabales</taxon>
        <taxon>Fabaceae</taxon>
        <taxon>Papilionoideae</taxon>
        <taxon>50 kb inversion clade</taxon>
        <taxon>NPAAA clade</taxon>
        <taxon>Hologalegina</taxon>
        <taxon>IRL clade</taxon>
        <taxon>Trifolieae</taxon>
        <taxon>Trifolium</taxon>
    </lineage>
</organism>
<dbReference type="Proteomes" id="UP000265520">
    <property type="component" value="Unassembled WGS sequence"/>
</dbReference>
<feature type="non-terminal residue" evidence="1">
    <location>
        <position position="44"/>
    </location>
</feature>
<evidence type="ECO:0000313" key="1">
    <source>
        <dbReference type="EMBL" id="MCI59969.1"/>
    </source>
</evidence>
<accession>A0A392TFP6</accession>
<name>A0A392TFP6_9FABA</name>
<comment type="caution">
    <text evidence="1">The sequence shown here is derived from an EMBL/GenBank/DDBJ whole genome shotgun (WGS) entry which is preliminary data.</text>
</comment>
<proteinExistence type="predicted"/>
<sequence length="44" mass="4970">MGLRSSPSEGPAHLASCQKQHRAVLVLFLGRRPFWMFQSTLLKS</sequence>
<keyword evidence="2" id="KW-1185">Reference proteome</keyword>
<protein>
    <submittedName>
        <fullName evidence="1">Uncharacterized protein</fullName>
    </submittedName>
</protein>
<evidence type="ECO:0000313" key="2">
    <source>
        <dbReference type="Proteomes" id="UP000265520"/>
    </source>
</evidence>
<dbReference type="AlphaFoldDB" id="A0A392TFP6"/>